<comment type="function">
    <text evidence="5">May play the central regulatory role in sporulation. It may be an element of the effector pathway responsible for the activation of sporulation genes in response to nutritional stress. Spo0A may act in concert with spo0H (a sigma factor) to control the expression of some genes that are critical to the sporulation process.</text>
</comment>
<dbReference type="EMBL" id="CP135996">
    <property type="protein sequence ID" value="WOC32453.1"/>
    <property type="molecule type" value="Genomic_DNA"/>
</dbReference>
<reference evidence="9" key="2">
    <citation type="submission" date="2024-06" db="EMBL/GenBank/DDBJ databases">
        <title>Caproicibacterium argilliputei sp. nov, a novel caproic acid producing anaerobic bacterium isolated from pit mud.</title>
        <authorList>
            <person name="Xia S."/>
        </authorList>
    </citation>
    <scope>NUCLEOTIDE SEQUENCE</scope>
    <source>
        <strain evidence="9">ZCY20-5</strain>
    </source>
</reference>
<dbReference type="PROSITE" id="PS01124">
    <property type="entry name" value="HTH_ARAC_FAMILY_2"/>
    <property type="match status" value="1"/>
</dbReference>
<dbReference type="InterPro" id="IPR020449">
    <property type="entry name" value="Tscrpt_reg_AraC-type_HTH"/>
</dbReference>
<gene>
    <name evidence="9" type="ORF">PXC00_00885</name>
</gene>
<reference evidence="9" key="1">
    <citation type="submission" date="2023-09" db="EMBL/GenBank/DDBJ databases">
        <authorList>
            <person name="Zeng C."/>
        </authorList>
    </citation>
    <scope>NUCLEOTIDE SEQUENCE</scope>
    <source>
        <strain evidence="9">ZCY20-5</strain>
    </source>
</reference>
<accession>A0AA97DB98</accession>
<dbReference type="RefSeq" id="WP_275844841.1">
    <property type="nucleotide sequence ID" value="NZ_CP135996.1"/>
</dbReference>
<dbReference type="SUPFAM" id="SSF46689">
    <property type="entry name" value="Homeodomain-like"/>
    <property type="match status" value="2"/>
</dbReference>
<evidence type="ECO:0000259" key="7">
    <source>
        <dbReference type="PROSITE" id="PS01124"/>
    </source>
</evidence>
<evidence type="ECO:0000256" key="5">
    <source>
        <dbReference type="ARBA" id="ARBA00024867"/>
    </source>
</evidence>
<evidence type="ECO:0000259" key="8">
    <source>
        <dbReference type="PROSITE" id="PS50110"/>
    </source>
</evidence>
<sequence length="522" mass="59799">MDGCCKVLVVEDEYLTRRGIRNMVDWESNGFEIVGEATNGAEALEQLEKCHPNIVLTDIIMPVMDGRELEKEICRRYPEVRVVVLSSYSDFDYVHDSFQSGAVDYILKPTLNPENLLMVMKKAAAGISGISHHGACDLSLAVCAEKYLSGFSDEHNRETLEKVFTRPCFIMMGMDRARLFGRGTESLEYQSGLLTLQVNALLADIPYVQLVLEESLLLLIVNFSAEQEDFVRKSLRCCAEQIARKEPRTFYICTSTVSTLSALKQLLSGSFQQKADSFFYYKGQHFMEPQDFYLAAPAEKFNMDSYMWYLGSLQVTEALEMLEDYVGKVLKERSLGEMELKALVQNAWYPILSMLEDQGLDPAALTNLKRDCLNRIYACSYCEDFTDMFAVVQSDFKAIVGRYEINAGDSISRKILQYINGHYNEPLTLADLAQRFNFNYTYLSSYFHTHYQERFSEYLNRERVRHASELLRQGKLSVADVCTEVGYADQSYFTRVFKKMTGIPPGEYRKRCKQGGRNEEEE</sequence>
<protein>
    <recommendedName>
        <fullName evidence="1">Stage 0 sporulation protein A homolog</fullName>
    </recommendedName>
</protein>
<dbReference type="InterPro" id="IPR011006">
    <property type="entry name" value="CheY-like_superfamily"/>
</dbReference>
<organism evidence="9 10">
    <name type="scientific">Caproicibacterium argilliputei</name>
    <dbReference type="NCBI Taxonomy" id="3030016"/>
    <lineage>
        <taxon>Bacteria</taxon>
        <taxon>Bacillati</taxon>
        <taxon>Bacillota</taxon>
        <taxon>Clostridia</taxon>
        <taxon>Eubacteriales</taxon>
        <taxon>Oscillospiraceae</taxon>
        <taxon>Caproicibacterium</taxon>
    </lineage>
</organism>
<dbReference type="GO" id="GO:0000160">
    <property type="term" value="P:phosphorelay signal transduction system"/>
    <property type="evidence" value="ECO:0007669"/>
    <property type="project" value="InterPro"/>
</dbReference>
<keyword evidence="2" id="KW-0805">Transcription regulation</keyword>
<evidence type="ECO:0000256" key="3">
    <source>
        <dbReference type="ARBA" id="ARBA00023125"/>
    </source>
</evidence>
<keyword evidence="10" id="KW-1185">Reference proteome</keyword>
<dbReference type="CDD" id="cd17536">
    <property type="entry name" value="REC_YesN-like"/>
    <property type="match status" value="1"/>
</dbReference>
<evidence type="ECO:0000256" key="2">
    <source>
        <dbReference type="ARBA" id="ARBA00023015"/>
    </source>
</evidence>
<dbReference type="Pfam" id="PF12833">
    <property type="entry name" value="HTH_18"/>
    <property type="match status" value="1"/>
</dbReference>
<dbReference type="PANTHER" id="PTHR43280:SF2">
    <property type="entry name" value="HTH-TYPE TRANSCRIPTIONAL REGULATOR EXSA"/>
    <property type="match status" value="1"/>
</dbReference>
<dbReference type="PRINTS" id="PR00032">
    <property type="entry name" value="HTHARAC"/>
</dbReference>
<dbReference type="InterPro" id="IPR018062">
    <property type="entry name" value="HTH_AraC-typ_CS"/>
</dbReference>
<dbReference type="InterPro" id="IPR018060">
    <property type="entry name" value="HTH_AraC"/>
</dbReference>
<keyword evidence="3" id="KW-0238">DNA-binding</keyword>
<dbReference type="Pfam" id="PF00072">
    <property type="entry name" value="Response_reg"/>
    <property type="match status" value="1"/>
</dbReference>
<dbReference type="PANTHER" id="PTHR43280">
    <property type="entry name" value="ARAC-FAMILY TRANSCRIPTIONAL REGULATOR"/>
    <property type="match status" value="1"/>
</dbReference>
<evidence type="ECO:0000313" key="9">
    <source>
        <dbReference type="EMBL" id="WOC32453.1"/>
    </source>
</evidence>
<dbReference type="GO" id="GO:0003700">
    <property type="term" value="F:DNA-binding transcription factor activity"/>
    <property type="evidence" value="ECO:0007669"/>
    <property type="project" value="InterPro"/>
</dbReference>
<dbReference type="PROSITE" id="PS50110">
    <property type="entry name" value="RESPONSE_REGULATORY"/>
    <property type="match status" value="1"/>
</dbReference>
<dbReference type="KEGG" id="carl:PXC00_00885"/>
<dbReference type="Gene3D" id="3.40.50.2300">
    <property type="match status" value="1"/>
</dbReference>
<dbReference type="Gene3D" id="1.10.10.60">
    <property type="entry name" value="Homeodomain-like"/>
    <property type="match status" value="2"/>
</dbReference>
<keyword evidence="6" id="KW-0597">Phosphoprotein</keyword>
<dbReference type="InterPro" id="IPR001789">
    <property type="entry name" value="Sig_transdc_resp-reg_receiver"/>
</dbReference>
<dbReference type="InterPro" id="IPR009057">
    <property type="entry name" value="Homeodomain-like_sf"/>
</dbReference>
<dbReference type="SMART" id="SM00448">
    <property type="entry name" value="REC"/>
    <property type="match status" value="1"/>
</dbReference>
<feature type="modified residue" description="4-aspartylphosphate" evidence="6">
    <location>
        <position position="58"/>
    </location>
</feature>
<evidence type="ECO:0000256" key="4">
    <source>
        <dbReference type="ARBA" id="ARBA00023163"/>
    </source>
</evidence>
<proteinExistence type="predicted"/>
<dbReference type="AlphaFoldDB" id="A0AA97DB98"/>
<dbReference type="SUPFAM" id="SSF52172">
    <property type="entry name" value="CheY-like"/>
    <property type="match status" value="1"/>
</dbReference>
<evidence type="ECO:0000256" key="6">
    <source>
        <dbReference type="PROSITE-ProRule" id="PRU00169"/>
    </source>
</evidence>
<feature type="domain" description="Response regulatory" evidence="8">
    <location>
        <begin position="6"/>
        <end position="123"/>
    </location>
</feature>
<keyword evidence="4" id="KW-0804">Transcription</keyword>
<feature type="domain" description="HTH araC/xylS-type" evidence="7">
    <location>
        <begin position="413"/>
        <end position="511"/>
    </location>
</feature>
<dbReference type="GO" id="GO:0043565">
    <property type="term" value="F:sequence-specific DNA binding"/>
    <property type="evidence" value="ECO:0007669"/>
    <property type="project" value="InterPro"/>
</dbReference>
<evidence type="ECO:0000256" key="1">
    <source>
        <dbReference type="ARBA" id="ARBA00018672"/>
    </source>
</evidence>
<dbReference type="PROSITE" id="PS00041">
    <property type="entry name" value="HTH_ARAC_FAMILY_1"/>
    <property type="match status" value="1"/>
</dbReference>
<dbReference type="Proteomes" id="UP001300604">
    <property type="component" value="Chromosome"/>
</dbReference>
<name>A0AA97DB98_9FIRM</name>
<dbReference type="SMART" id="SM00342">
    <property type="entry name" value="HTH_ARAC"/>
    <property type="match status" value="1"/>
</dbReference>
<evidence type="ECO:0000313" key="10">
    <source>
        <dbReference type="Proteomes" id="UP001300604"/>
    </source>
</evidence>